<reference evidence="5 6" key="1">
    <citation type="submission" date="2024-03" db="EMBL/GenBank/DDBJ databases">
        <title>Human intestinal bacterial collection.</title>
        <authorList>
            <person name="Pauvert C."/>
            <person name="Hitch T.C.A."/>
            <person name="Clavel T."/>
        </authorList>
    </citation>
    <scope>NUCLEOTIDE SEQUENCE [LARGE SCALE GENOMIC DNA]</scope>
    <source>
        <strain evidence="5 6">CLA-AP-H29</strain>
    </source>
</reference>
<dbReference type="RefSeq" id="WP_349231402.1">
    <property type="nucleotide sequence ID" value="NZ_JBBMFK010000008.1"/>
</dbReference>
<dbReference type="InterPro" id="IPR044060">
    <property type="entry name" value="Bacterial_rp_domain"/>
</dbReference>
<comment type="caution">
    <text evidence="5">The sequence shown here is derived from an EMBL/GenBank/DDBJ whole genome shotgun (WGS) entry which is preliminary data.</text>
</comment>
<accession>A0ABV1E6Z0</accession>
<dbReference type="Pfam" id="PF23197">
    <property type="entry name" value="IG_AIR9"/>
    <property type="match status" value="1"/>
</dbReference>
<protein>
    <submittedName>
        <fullName evidence="5">S-layer homology domain-containing protein</fullName>
    </submittedName>
</protein>
<dbReference type="Gene3D" id="2.60.120.260">
    <property type="entry name" value="Galactose-binding domain-like"/>
    <property type="match status" value="2"/>
</dbReference>
<feature type="domain" description="SLH" evidence="4">
    <location>
        <begin position="1370"/>
        <end position="1433"/>
    </location>
</feature>
<dbReference type="EMBL" id="JBBMFK010000008">
    <property type="protein sequence ID" value="MEQ2443077.1"/>
    <property type="molecule type" value="Genomic_DNA"/>
</dbReference>
<evidence type="ECO:0000256" key="1">
    <source>
        <dbReference type="ARBA" id="ARBA00022737"/>
    </source>
</evidence>
<feature type="region of interest" description="Disordered" evidence="2">
    <location>
        <begin position="189"/>
        <end position="208"/>
    </location>
</feature>
<dbReference type="Gene3D" id="1.50.10.10">
    <property type="match status" value="1"/>
</dbReference>
<proteinExistence type="predicted"/>
<sequence length="1494" mass="160242">MKKTAKRACSLLCVLAMLLGLLPGAALAAEGPNLVQNPDFLTEDNWEFVNGGVSGGHFYLDEDGRVSQKITIPADGTYAVSGKLATASGTVDCTFGVKMADGDVLKEEQLASGLDYDLIELGTFDLQQDDVIEVYATRSATGNWVNGNGIKVVDVNYPEPAPDYSGNLLQDPGFENGGTGWYFANSKGDGTPQRSGSGIQTNNPHTGSRGFFLDGGESNAIRQTVTVPYNGCYTTSAYIATGGSGAVFGIKDSGDQVLDSATLPNGATYSAPHALKTLELKQGDEVTVYVTGGSAWTNGDDISFAYDFSQVAYNLLSGLTLEGTTSVRLPWAGDYIFTADITGGTVTVNGQEVADGKLSLTGLELDSMAEIVVSDGCTVENASLTLDTSSIPNEAPTATDVAFTGILHSGQILTGSYTFTDTDEGQGGKEGVTAFRWLSADAIDGEYTAIEGETGKTLALTDDLDGKYIKFEVTPVDGYGKAGETVTTEAQGPVVINYVRNPGLEIESSYQPVGWATKNGGSMPNNFNDARGGFRFARIFAGDSDAEVYYTADIPMTANYTAGAWINTDTAAGTLGVRTTSGAVLQEITLPATSGEYQFVELTFAAEGGTQVEFYLKGAEGCSQIYGDDFQILYKDKENLPEFVTLHAFDVEGATSVKMDNDAKTIAVTVPYETDVTALTVTSKVSEGATIQPASGSAVDFSEPVEFTITNGSSSATWTVTVTVAEKCLVLTSDNEILTEGFNWAVQKTNQFVMTGKSGLINKSESGAGTGPVDYMPSYWAGYYDRTAFYGRDFVHQAVGGQIVGLWNENWNMFHTFAAFASESRDWYTGWAFNFDGSIYTLDYKNDNNFVREVPAQFELVEKAYKQYLWSGDRRYIEDETMWNFYTKVMTDFVELHDTNGNGIAEGTGGGIFSGSCTYNERGGQPIIEAGDAIGSQYQATLAYAAMLKERGELEESEAWYAKADELKRYFNEEWSVMPDDEDGTGLYARALSTDGVTKYDDFGKENSWFMPMKLITEPGARNDAYLDFIADEVGDHIGDKTNSPSNIEAWSYLPDVFFPYNRANDAWKYMTYILSVKDDPHERPSQGTNGDYPEISFTIISQTVEGMMGMEADAYNHKVVTAPRLPDEVRNVSVKYIQMGDHELDLAHDGLTKSTLTNHSENALEWEARFYGEYKYVNVDGVQLSAQQKDVNGVTVSYVTVPVAANGTVVCEATNEVDTSDVSSAPTSTVTVNDAANGTVTVNKDYATMGSTVVITAVPAQGYVLDSLKAVDASGSELTLRALASGGYAFTMPGSKVTVTAVFAPEGGGAEEGFTDVPDGVWYSEAVAYVTGQGLMNGTGETTFSPMLSMSRAMLVTVLYRLEGEPQAGACPFTDVPGGTWYTDAVAWAAANGIVTGVSDTRFAPEDEITRESLAVILYRYAAWKDLAQGEAGDLTVFADGASVSGWAADATAWAVGRGILTGKSGNALDPQGTATRAEVAMMLMRFHRGMQA</sequence>
<feature type="signal peptide" evidence="3">
    <location>
        <begin position="1"/>
        <end position="28"/>
    </location>
</feature>
<dbReference type="Pfam" id="PF18998">
    <property type="entry name" value="Flg_new_2"/>
    <property type="match status" value="1"/>
</dbReference>
<name>A0ABV1E6Z0_9FIRM</name>
<dbReference type="Pfam" id="PF00395">
    <property type="entry name" value="SLH"/>
    <property type="match status" value="3"/>
</dbReference>
<feature type="domain" description="SLH" evidence="4">
    <location>
        <begin position="1311"/>
        <end position="1369"/>
    </location>
</feature>
<feature type="chain" id="PRO_5047418271" evidence="3">
    <location>
        <begin position="29"/>
        <end position="1494"/>
    </location>
</feature>
<evidence type="ECO:0000256" key="3">
    <source>
        <dbReference type="SAM" id="SignalP"/>
    </source>
</evidence>
<feature type="domain" description="SLH" evidence="4">
    <location>
        <begin position="1436"/>
        <end position="1494"/>
    </location>
</feature>
<feature type="compositionally biased region" description="Polar residues" evidence="2">
    <location>
        <begin position="192"/>
        <end position="206"/>
    </location>
</feature>
<dbReference type="Proteomes" id="UP001464378">
    <property type="component" value="Unassembled WGS sequence"/>
</dbReference>
<keyword evidence="1" id="KW-0677">Repeat</keyword>
<dbReference type="PROSITE" id="PS51272">
    <property type="entry name" value="SLH"/>
    <property type="match status" value="3"/>
</dbReference>
<keyword evidence="6" id="KW-1185">Reference proteome</keyword>
<evidence type="ECO:0000259" key="4">
    <source>
        <dbReference type="PROSITE" id="PS51272"/>
    </source>
</evidence>
<evidence type="ECO:0000256" key="2">
    <source>
        <dbReference type="SAM" id="MobiDB-lite"/>
    </source>
</evidence>
<evidence type="ECO:0000313" key="5">
    <source>
        <dbReference type="EMBL" id="MEQ2443077.1"/>
    </source>
</evidence>
<gene>
    <name evidence="5" type="ORF">WMO64_06305</name>
</gene>
<dbReference type="InterPro" id="IPR056284">
    <property type="entry name" value="AIR9-like_A9"/>
</dbReference>
<evidence type="ECO:0000313" key="6">
    <source>
        <dbReference type="Proteomes" id="UP001464378"/>
    </source>
</evidence>
<dbReference type="InterPro" id="IPR008928">
    <property type="entry name" value="6-hairpin_glycosidase_sf"/>
</dbReference>
<dbReference type="InterPro" id="IPR012341">
    <property type="entry name" value="6hp_glycosidase-like_sf"/>
</dbReference>
<dbReference type="Gene3D" id="2.60.40.2340">
    <property type="match status" value="1"/>
</dbReference>
<organism evidence="5 6">
    <name type="scientific">Pseudoflavonifractor intestinihominis</name>
    <dbReference type="NCBI Taxonomy" id="3133171"/>
    <lineage>
        <taxon>Bacteria</taxon>
        <taxon>Bacillati</taxon>
        <taxon>Bacillota</taxon>
        <taxon>Clostridia</taxon>
        <taxon>Eubacteriales</taxon>
        <taxon>Oscillospiraceae</taxon>
        <taxon>Pseudoflavonifractor</taxon>
    </lineage>
</organism>
<keyword evidence="3" id="KW-0732">Signal</keyword>
<dbReference type="SUPFAM" id="SSF48208">
    <property type="entry name" value="Six-hairpin glycosidases"/>
    <property type="match status" value="1"/>
</dbReference>
<dbReference type="InterPro" id="IPR001119">
    <property type="entry name" value="SLH_dom"/>
</dbReference>
<dbReference type="Gene3D" id="2.60.40.2700">
    <property type="match status" value="1"/>
</dbReference>